<accession>A0AAD5D518</accession>
<dbReference type="EMBL" id="JAMZMK010003606">
    <property type="protein sequence ID" value="KAI7754433.1"/>
    <property type="molecule type" value="Genomic_DNA"/>
</dbReference>
<dbReference type="InterPro" id="IPR011009">
    <property type="entry name" value="Kinase-like_dom_sf"/>
</dbReference>
<feature type="compositionally biased region" description="Gly residues" evidence="3">
    <location>
        <begin position="1181"/>
        <end position="1191"/>
    </location>
</feature>
<dbReference type="FunFam" id="1.10.510.10:FF:000336">
    <property type="entry name" value="Cysteine-rich receptor-like protein kinase 2"/>
    <property type="match status" value="1"/>
</dbReference>
<evidence type="ECO:0008006" key="8">
    <source>
        <dbReference type="Google" id="ProtNLM"/>
    </source>
</evidence>
<dbReference type="GO" id="GO:0051015">
    <property type="term" value="F:actin filament binding"/>
    <property type="evidence" value="ECO:0007669"/>
    <property type="project" value="InterPro"/>
</dbReference>
<sequence length="1329" mass="149964">STSYAISPTPLSLNEENSSKKHTPSAIFFFVGGPARVRKLKKRDNSCKDYFNGNFRTISYFSFQALKKATKNFDECNFLGQGGFGPVYLGKLQDGRLVAVKKLSSDKSQQGDAEFLAEIVNSTRFQIIIGIARGLQYLHEDSHIRIVHRDIKASNILLDDKFQPRIGDFGLARFFPEDEAYLSTAFAGTLGYTAPEYAIKGELSEKVDIYSFGVLVLEIISCRKNTDLTLPSEMQYLPEYAWKLYERSRMVDLIDPRMKSDGFVEKDVMQTIRVALLCIQPHANLRPPMSEIVAMLTWKVEMVKSPIKPTFLNAGRRQTDDKDSWEAISDYFPSPLESESPNLTQPPNSIDSNTNISLSRKVDLYLYFCGFHHNNILIVVDKESSMSGSMKEVDPAFQGAGQKAGIEVWQMENSRPVAVPESSHGKFLTGECYMILKTHASKSDGFRYDIHYWIGKDAREDEADNVSIKTLELDAALTGRAVHYRELQGYETERFLSCFKPCIIPEETEPQEHKTRLFLCKGKNVVHLKEVPCARSSLNHDAVFILDSKNKIFQFNGSNSSIQERARALQVVQYIKDTYHHSKCDIATIEDGMLMADAEAGEFWGFFGGFAPLPKKTNVNDAQSTDPLPTQLFCVTNGQTERVAADSLAKKLLETNKCYVLDCEVHVWMGRNTSMEERKAANGAAEEYLRGQDRPNTKITRMTENFETVNFRSKFDSWPQPTDAVASEEGRGKVAALLKRQGLDVKGLIKATPKQEKEEEPQPYIDCSGTLQMWRVNGQAKSLLLDADQSKFYTGDCYIFQYTYSGDEQEECLIGTWYGKKSVKEDRDSALLQANKMVESFKFLATQAQIYEGNEPILFYAIFQAIVVLMGGLSNGYKNYLSEKGLPDDTYKEDGVALFRVQGSGPENMQLIQVEPVASSLNSCYCYILHKDSLVFTWYGSQATTEDYDLAERQLDLIKPDLQTRVLKEGVELDQFWEILGGKTKYAAKKLPREAKSDPHLFSCTLSKEDLTVSEIYNFNQDDLMTEDIYILVCHTAIYLWVGQEKFLELDVLLEKLSLQAPIFITMEGSEPPFFTRFFTWDSTKSAMHGNSYQRRLSILKDGGRSTRNFKPKRRTPISFGGRSTSEKPQRSRSVSYSSDRPRARGRSPAFNALASKFDNTTGRNLSTPPPRNLSTPPINLGGGNAGGGGGHNKVFSTSKAIASLTASYDKPAREKLLPRSLKVSSDSASAEKSESNSRINPMNSRVDTLTVKENVKENEVEDDEGLTLYPYERLTILSTDPAPNIDVTRREMYLSKADFREKFNMTKDAFYKMPTWRQNKMKTSLGLF</sequence>
<keyword evidence="2" id="KW-0677">Repeat</keyword>
<name>A0AAD5D518_AMBAR</name>
<dbReference type="Pfam" id="PF00069">
    <property type="entry name" value="Pkinase"/>
    <property type="match status" value="1"/>
</dbReference>
<dbReference type="GO" id="GO:0007015">
    <property type="term" value="P:actin filament organization"/>
    <property type="evidence" value="ECO:0007669"/>
    <property type="project" value="UniProtKB-ARBA"/>
</dbReference>
<evidence type="ECO:0000256" key="2">
    <source>
        <dbReference type="ARBA" id="ARBA00022737"/>
    </source>
</evidence>
<dbReference type="SUPFAM" id="SSF55753">
    <property type="entry name" value="Actin depolymerizing proteins"/>
    <property type="match status" value="6"/>
</dbReference>
<proteinExistence type="predicted"/>
<evidence type="ECO:0000259" key="5">
    <source>
        <dbReference type="PROSITE" id="PS51089"/>
    </source>
</evidence>
<dbReference type="InterPro" id="IPR029006">
    <property type="entry name" value="ADF-H/Gelsolin-like_dom_sf"/>
</dbReference>
<dbReference type="GO" id="GO:0005524">
    <property type="term" value="F:ATP binding"/>
    <property type="evidence" value="ECO:0007669"/>
    <property type="project" value="InterPro"/>
</dbReference>
<keyword evidence="7" id="KW-1185">Reference proteome</keyword>
<feature type="non-terminal residue" evidence="6">
    <location>
        <position position="1"/>
    </location>
</feature>
<dbReference type="InterPro" id="IPR007122">
    <property type="entry name" value="Villin/Gelsolin"/>
</dbReference>
<dbReference type="SMART" id="SM00262">
    <property type="entry name" value="GEL"/>
    <property type="match status" value="6"/>
</dbReference>
<evidence type="ECO:0000256" key="1">
    <source>
        <dbReference type="ARBA" id="ARBA00022467"/>
    </source>
</evidence>
<dbReference type="InterPro" id="IPR003128">
    <property type="entry name" value="Villin_headpiece"/>
</dbReference>
<gene>
    <name evidence="6" type="ORF">M8C21_019223</name>
</gene>
<dbReference type="SUPFAM" id="SSF56112">
    <property type="entry name" value="Protein kinase-like (PK-like)"/>
    <property type="match status" value="1"/>
</dbReference>
<dbReference type="Gene3D" id="1.10.510.10">
    <property type="entry name" value="Transferase(Phosphotransferase) domain 1"/>
    <property type="match status" value="2"/>
</dbReference>
<dbReference type="GO" id="GO:0051014">
    <property type="term" value="P:actin filament severing"/>
    <property type="evidence" value="ECO:0007669"/>
    <property type="project" value="TreeGrafter"/>
</dbReference>
<reference evidence="6" key="1">
    <citation type="submission" date="2022-06" db="EMBL/GenBank/DDBJ databases">
        <title>Uncovering the hologenomic basis of an extraordinary plant invasion.</title>
        <authorList>
            <person name="Bieker V.C."/>
            <person name="Martin M.D."/>
            <person name="Gilbert T."/>
            <person name="Hodgins K."/>
            <person name="Battlay P."/>
            <person name="Petersen B."/>
            <person name="Wilson J."/>
        </authorList>
    </citation>
    <scope>NUCLEOTIDE SEQUENCE</scope>
    <source>
        <strain evidence="6">AA19_3_7</strain>
        <tissue evidence="6">Leaf</tissue>
    </source>
</reference>
<evidence type="ECO:0000313" key="7">
    <source>
        <dbReference type="Proteomes" id="UP001206925"/>
    </source>
</evidence>
<dbReference type="PROSITE" id="PS50011">
    <property type="entry name" value="PROTEIN_KINASE_DOM"/>
    <property type="match status" value="1"/>
</dbReference>
<dbReference type="PANTHER" id="PTHR11977">
    <property type="entry name" value="VILLIN"/>
    <property type="match status" value="1"/>
</dbReference>
<dbReference type="CDD" id="cd11288">
    <property type="entry name" value="gelsolin_S5_like"/>
    <property type="match status" value="1"/>
</dbReference>
<dbReference type="GO" id="GO:0051693">
    <property type="term" value="P:actin filament capping"/>
    <property type="evidence" value="ECO:0007669"/>
    <property type="project" value="UniProtKB-KW"/>
</dbReference>
<evidence type="ECO:0000313" key="6">
    <source>
        <dbReference type="EMBL" id="KAI7754433.1"/>
    </source>
</evidence>
<feature type="region of interest" description="Disordered" evidence="3">
    <location>
        <begin position="1103"/>
        <end position="1191"/>
    </location>
</feature>
<dbReference type="InterPro" id="IPR000719">
    <property type="entry name" value="Prot_kinase_dom"/>
</dbReference>
<dbReference type="Proteomes" id="UP001206925">
    <property type="component" value="Unassembled WGS sequence"/>
</dbReference>
<organism evidence="6 7">
    <name type="scientific">Ambrosia artemisiifolia</name>
    <name type="common">Common ragweed</name>
    <dbReference type="NCBI Taxonomy" id="4212"/>
    <lineage>
        <taxon>Eukaryota</taxon>
        <taxon>Viridiplantae</taxon>
        <taxon>Streptophyta</taxon>
        <taxon>Embryophyta</taxon>
        <taxon>Tracheophyta</taxon>
        <taxon>Spermatophyta</taxon>
        <taxon>Magnoliopsida</taxon>
        <taxon>eudicotyledons</taxon>
        <taxon>Gunneridae</taxon>
        <taxon>Pentapetalae</taxon>
        <taxon>asterids</taxon>
        <taxon>campanulids</taxon>
        <taxon>Asterales</taxon>
        <taxon>Asteraceae</taxon>
        <taxon>Asteroideae</taxon>
        <taxon>Heliantheae alliance</taxon>
        <taxon>Heliantheae</taxon>
        <taxon>Ambrosia</taxon>
    </lineage>
</organism>
<dbReference type="GO" id="GO:0004672">
    <property type="term" value="F:protein kinase activity"/>
    <property type="evidence" value="ECO:0007669"/>
    <property type="project" value="InterPro"/>
</dbReference>
<dbReference type="SMART" id="SM00153">
    <property type="entry name" value="VHP"/>
    <property type="match status" value="1"/>
</dbReference>
<feature type="region of interest" description="Disordered" evidence="3">
    <location>
        <begin position="1220"/>
        <end position="1245"/>
    </location>
</feature>
<dbReference type="CDD" id="cd11290">
    <property type="entry name" value="gelsolin_S1_like"/>
    <property type="match status" value="1"/>
</dbReference>
<dbReference type="InterPro" id="IPR036886">
    <property type="entry name" value="Villin_headpiece_dom_sf"/>
</dbReference>
<dbReference type="CDD" id="cd11293">
    <property type="entry name" value="gelsolin_S4_like"/>
    <property type="match status" value="1"/>
</dbReference>
<dbReference type="PANTHER" id="PTHR11977:SF138">
    <property type="entry name" value="VILLIN-4"/>
    <property type="match status" value="1"/>
</dbReference>
<dbReference type="Pfam" id="PF02209">
    <property type="entry name" value="VHP"/>
    <property type="match status" value="1"/>
</dbReference>
<feature type="compositionally biased region" description="Polar residues" evidence="3">
    <location>
        <begin position="1158"/>
        <end position="1178"/>
    </location>
</feature>
<dbReference type="Gene3D" id="1.10.950.10">
    <property type="entry name" value="Villin headpiece domain"/>
    <property type="match status" value="1"/>
</dbReference>
<dbReference type="SMART" id="SM00220">
    <property type="entry name" value="S_TKc"/>
    <property type="match status" value="1"/>
</dbReference>
<dbReference type="Gene3D" id="3.40.20.10">
    <property type="entry name" value="Severin"/>
    <property type="match status" value="6"/>
</dbReference>
<dbReference type="InterPro" id="IPR007123">
    <property type="entry name" value="Gelsolin-like_dom"/>
</dbReference>
<dbReference type="PROSITE" id="PS00108">
    <property type="entry name" value="PROTEIN_KINASE_ST"/>
    <property type="match status" value="1"/>
</dbReference>
<dbReference type="Pfam" id="PF00626">
    <property type="entry name" value="Gelsolin"/>
    <property type="match status" value="4"/>
</dbReference>
<evidence type="ECO:0000256" key="3">
    <source>
        <dbReference type="SAM" id="MobiDB-lite"/>
    </source>
</evidence>
<dbReference type="PROSITE" id="PS51089">
    <property type="entry name" value="HP"/>
    <property type="match status" value="1"/>
</dbReference>
<keyword evidence="1" id="KW-0117">Actin capping</keyword>
<dbReference type="FunFam" id="3.40.20.10:FF:000028">
    <property type="entry name" value="Villin-like 1"/>
    <property type="match status" value="1"/>
</dbReference>
<evidence type="ECO:0000259" key="4">
    <source>
        <dbReference type="PROSITE" id="PS50011"/>
    </source>
</evidence>
<feature type="domain" description="HP" evidence="5">
    <location>
        <begin position="1264"/>
        <end position="1329"/>
    </location>
</feature>
<dbReference type="SUPFAM" id="SSF47050">
    <property type="entry name" value="VHP, Villin headpiece domain"/>
    <property type="match status" value="1"/>
</dbReference>
<comment type="caution">
    <text evidence="6">The sequence shown here is derived from an EMBL/GenBank/DDBJ whole genome shotgun (WGS) entry which is preliminary data.</text>
</comment>
<protein>
    <recommendedName>
        <fullName evidence="8">HP domain-containing protein</fullName>
    </recommendedName>
</protein>
<dbReference type="FunFam" id="3.40.20.10:FF:000001">
    <property type="entry name" value="Gelsolin"/>
    <property type="match status" value="1"/>
</dbReference>
<feature type="domain" description="Protein kinase" evidence="4">
    <location>
        <begin position="1"/>
        <end position="311"/>
    </location>
</feature>
<dbReference type="CDD" id="cd11292">
    <property type="entry name" value="gelsolin_S3_like"/>
    <property type="match status" value="1"/>
</dbReference>
<dbReference type="InterPro" id="IPR008271">
    <property type="entry name" value="Ser/Thr_kinase_AS"/>
</dbReference>
<dbReference type="PRINTS" id="PR00597">
    <property type="entry name" value="GELSOLIN"/>
</dbReference>